<dbReference type="GO" id="GO:0016491">
    <property type="term" value="F:oxidoreductase activity"/>
    <property type="evidence" value="ECO:0007669"/>
    <property type="project" value="InterPro"/>
</dbReference>
<dbReference type="OrthoDB" id="7614910at2"/>
<evidence type="ECO:0000259" key="1">
    <source>
        <dbReference type="Pfam" id="PF09995"/>
    </source>
</evidence>
<protein>
    <submittedName>
        <fullName evidence="2">Uncharacterized protein DUF2236</fullName>
    </submittedName>
</protein>
<dbReference type="RefSeq" id="WP_106585902.1">
    <property type="nucleotide sequence ID" value="NZ_PYGA01000023.1"/>
</dbReference>
<dbReference type="Proteomes" id="UP000240542">
    <property type="component" value="Unassembled WGS sequence"/>
</dbReference>
<dbReference type="Pfam" id="PF09995">
    <property type="entry name" value="MPAB_Lcp_cat"/>
    <property type="match status" value="1"/>
</dbReference>
<gene>
    <name evidence="2" type="ORF">CLV63_12345</name>
</gene>
<evidence type="ECO:0000313" key="2">
    <source>
        <dbReference type="EMBL" id="PSK90216.1"/>
    </source>
</evidence>
<proteinExistence type="predicted"/>
<dbReference type="PANTHER" id="PTHR37539:SF1">
    <property type="entry name" value="ER-BOUND OXYGENASE MPAB_MPAB'_RUBBER OXYGENASE CATALYTIC DOMAIN-CONTAINING PROTEIN"/>
    <property type="match status" value="1"/>
</dbReference>
<evidence type="ECO:0000313" key="3">
    <source>
        <dbReference type="Proteomes" id="UP000240542"/>
    </source>
</evidence>
<feature type="domain" description="ER-bound oxygenase mpaB/mpaB'/Rubber oxygenase catalytic" evidence="1">
    <location>
        <begin position="114"/>
        <end position="337"/>
    </location>
</feature>
<organism evidence="2 3">
    <name type="scientific">Murinocardiopsis flavida</name>
    <dbReference type="NCBI Taxonomy" id="645275"/>
    <lineage>
        <taxon>Bacteria</taxon>
        <taxon>Bacillati</taxon>
        <taxon>Actinomycetota</taxon>
        <taxon>Actinomycetes</taxon>
        <taxon>Streptosporangiales</taxon>
        <taxon>Nocardiopsidaceae</taxon>
        <taxon>Murinocardiopsis</taxon>
    </lineage>
</organism>
<dbReference type="AlphaFoldDB" id="A0A2P8CZ64"/>
<comment type="caution">
    <text evidence="2">The sequence shown here is derived from an EMBL/GenBank/DDBJ whole genome shotgun (WGS) entry which is preliminary data.</text>
</comment>
<dbReference type="EMBL" id="PYGA01000023">
    <property type="protein sequence ID" value="PSK90216.1"/>
    <property type="molecule type" value="Genomic_DNA"/>
</dbReference>
<dbReference type="InterPro" id="IPR037473">
    <property type="entry name" value="Lcp-like"/>
</dbReference>
<name>A0A2P8CZ64_9ACTN</name>
<sequence length="392" mass="41262">MVIGSGHAAAPLRLYNAAEVRERHGAAELDLVVGALGEGDPLADAVIAEFAEHGRAARSALATGLAEGLDALADPPPAVAALLRASEDAIAAADTAQLERGDLANLGVDPFWSRIAFALGSLVHTYSAPGIARVLIGTGRLTDGAARRLAETGLWRTNAILPGGLLRGAPGYTDTVQVRLLHARVRANALATGWDTGAWGVPINAVDAARTWLDFTVVPFRALERVGVTLTAEEEADLYRYWRHVADLVGVDRRFSARVHDHASADALLTLVDAANDPPDDTARALVRALLDALAVPMGKALALPDPSVRTLLAALLRLMQGDAAADALGIEAADAAPFVPLFAMGNAGTRRWQRASPESWDAALAEYTRYRRAEYQLPGTEYRSAAAGSDG</sequence>
<keyword evidence="3" id="KW-1185">Reference proteome</keyword>
<reference evidence="2 3" key="1">
    <citation type="submission" date="2018-03" db="EMBL/GenBank/DDBJ databases">
        <title>Genomic Encyclopedia of Archaeal and Bacterial Type Strains, Phase II (KMG-II): from individual species to whole genera.</title>
        <authorList>
            <person name="Goeker M."/>
        </authorList>
    </citation>
    <scope>NUCLEOTIDE SEQUENCE [LARGE SCALE GENOMIC DNA]</scope>
    <source>
        <strain evidence="2 3">DSM 45312</strain>
    </source>
</reference>
<dbReference type="PANTHER" id="PTHR37539">
    <property type="entry name" value="SECRETED PROTEIN-RELATED"/>
    <property type="match status" value="1"/>
</dbReference>
<accession>A0A2P8CZ64</accession>
<dbReference type="InterPro" id="IPR018713">
    <property type="entry name" value="MPAB/Lcp_cat_dom"/>
</dbReference>